<evidence type="ECO:0000256" key="4">
    <source>
        <dbReference type="ARBA" id="ARBA00023004"/>
    </source>
</evidence>
<evidence type="ECO:0000256" key="5">
    <source>
        <dbReference type="RuleBase" id="RU003682"/>
    </source>
</evidence>
<gene>
    <name evidence="7" type="ORF">CANCADRAFT_135278</name>
</gene>
<keyword evidence="8" id="KW-1185">Reference proteome</keyword>
<evidence type="ECO:0000313" key="7">
    <source>
        <dbReference type="EMBL" id="ODV89253.1"/>
    </source>
</evidence>
<dbReference type="Pfam" id="PF14226">
    <property type="entry name" value="DIOX_N"/>
    <property type="match status" value="1"/>
</dbReference>
<dbReference type="OrthoDB" id="288590at2759"/>
<dbReference type="PROSITE" id="PS51471">
    <property type="entry name" value="FE2OG_OXY"/>
    <property type="match status" value="1"/>
</dbReference>
<dbReference type="SUPFAM" id="SSF51197">
    <property type="entry name" value="Clavaminate synthase-like"/>
    <property type="match status" value="1"/>
</dbReference>
<dbReference type="Pfam" id="PF03171">
    <property type="entry name" value="2OG-FeII_Oxy"/>
    <property type="match status" value="1"/>
</dbReference>
<dbReference type="EMBL" id="KV453843">
    <property type="protein sequence ID" value="ODV89253.1"/>
    <property type="molecule type" value="Genomic_DNA"/>
</dbReference>
<dbReference type="InterPro" id="IPR005123">
    <property type="entry name" value="Oxoglu/Fe-dep_dioxygenase_dom"/>
</dbReference>
<keyword evidence="2 5" id="KW-0479">Metal-binding</keyword>
<dbReference type="Gene3D" id="2.60.120.330">
    <property type="entry name" value="B-lactam Antibiotic, Isopenicillin N Synthase, Chain"/>
    <property type="match status" value="1"/>
</dbReference>
<name>A0A1E4TC11_9ASCO</name>
<accession>A0A1E4TC11</accession>
<dbReference type="GO" id="GO:0044283">
    <property type="term" value="P:small molecule biosynthetic process"/>
    <property type="evidence" value="ECO:0007669"/>
    <property type="project" value="UniProtKB-ARBA"/>
</dbReference>
<proteinExistence type="inferred from homology"/>
<keyword evidence="3 5" id="KW-0560">Oxidoreductase</keyword>
<dbReference type="InterPro" id="IPR026992">
    <property type="entry name" value="DIOX_N"/>
</dbReference>
<dbReference type="InterPro" id="IPR027443">
    <property type="entry name" value="IPNS-like_sf"/>
</dbReference>
<evidence type="ECO:0000256" key="1">
    <source>
        <dbReference type="ARBA" id="ARBA00008056"/>
    </source>
</evidence>
<sequence length="365" mass="41317">MPIITLRSSYGPVEKYVSDKEPRECALEEVPIIDVGCLRTADMAELRALADKIKAAATQTGFFYIVNHGVSRESTERIADAAKRFFKQPVELKEKANRRQSRYFNGWQPPLVQRACVSESLDHKEGFSFRYDPQFDPAKTDKDVQDIPDEISREIRGEQFVWDSTAHIAGFKDACIGYWQQCLELSRRLIQVFALTLDLPLTYFDKLVTYPGADCVLNYYPAQPAHAGQPYNARNAGLGAHTDLQCLTLLWQDATGGLQVLNKDNEWVIVPPLKDSLVVNIGDYLMRLTNDRFKSTVHRVYPVDTSCDRYSVPFFFGFNFNETCAVLPSCTSATEPAKYAPISCGEWCQLRFKQESFDDAVENAA</sequence>
<dbReference type="Proteomes" id="UP000095023">
    <property type="component" value="Unassembled WGS sequence"/>
</dbReference>
<organism evidence="7 8">
    <name type="scientific">Tortispora caseinolytica NRRL Y-17796</name>
    <dbReference type="NCBI Taxonomy" id="767744"/>
    <lineage>
        <taxon>Eukaryota</taxon>
        <taxon>Fungi</taxon>
        <taxon>Dikarya</taxon>
        <taxon>Ascomycota</taxon>
        <taxon>Saccharomycotina</taxon>
        <taxon>Trigonopsidomycetes</taxon>
        <taxon>Trigonopsidales</taxon>
        <taxon>Trigonopsidaceae</taxon>
        <taxon>Tortispora</taxon>
    </lineage>
</organism>
<evidence type="ECO:0000256" key="3">
    <source>
        <dbReference type="ARBA" id="ARBA00023002"/>
    </source>
</evidence>
<evidence type="ECO:0000259" key="6">
    <source>
        <dbReference type="PROSITE" id="PS51471"/>
    </source>
</evidence>
<dbReference type="InterPro" id="IPR044861">
    <property type="entry name" value="IPNS-like_FE2OG_OXY"/>
</dbReference>
<reference evidence="8" key="1">
    <citation type="submission" date="2016-02" db="EMBL/GenBank/DDBJ databases">
        <title>Comparative genomics of biotechnologically important yeasts.</title>
        <authorList>
            <consortium name="DOE Joint Genome Institute"/>
            <person name="Riley R."/>
            <person name="Haridas S."/>
            <person name="Wolfe K.H."/>
            <person name="Lopes M.R."/>
            <person name="Hittinger C.T."/>
            <person name="Goker M."/>
            <person name="Salamov A."/>
            <person name="Wisecaver J."/>
            <person name="Long T.M."/>
            <person name="Aerts A.L."/>
            <person name="Barry K."/>
            <person name="Choi C."/>
            <person name="Clum A."/>
            <person name="Coughlan A.Y."/>
            <person name="Deshpande S."/>
            <person name="Douglass A.P."/>
            <person name="Hanson S.J."/>
            <person name="Klenk H.-P."/>
            <person name="Labutti K."/>
            <person name="Lapidus A."/>
            <person name="Lindquist E."/>
            <person name="Lipzen A."/>
            <person name="Meier-Kolthoff J.P."/>
            <person name="Ohm R.A."/>
            <person name="Otillar R.P."/>
            <person name="Pangilinan J."/>
            <person name="Peng Y."/>
            <person name="Rokas A."/>
            <person name="Rosa C.A."/>
            <person name="Scheuner C."/>
            <person name="Sibirny A.A."/>
            <person name="Slot J.C."/>
            <person name="Stielow J.B."/>
            <person name="Sun H."/>
            <person name="Kurtzman C.P."/>
            <person name="Blackwell M."/>
            <person name="Jeffries T.W."/>
            <person name="Grigoriev I.V."/>
        </authorList>
    </citation>
    <scope>NUCLEOTIDE SEQUENCE [LARGE SCALE GENOMIC DNA]</scope>
    <source>
        <strain evidence="8">NRRL Y-17796</strain>
    </source>
</reference>
<dbReference type="GO" id="GO:0046872">
    <property type="term" value="F:metal ion binding"/>
    <property type="evidence" value="ECO:0007669"/>
    <property type="project" value="UniProtKB-KW"/>
</dbReference>
<keyword evidence="4 5" id="KW-0408">Iron</keyword>
<comment type="similarity">
    <text evidence="1 5">Belongs to the iron/ascorbate-dependent oxidoreductase family.</text>
</comment>
<dbReference type="PRINTS" id="PR00682">
    <property type="entry name" value="IPNSYNTHASE"/>
</dbReference>
<evidence type="ECO:0000313" key="8">
    <source>
        <dbReference type="Proteomes" id="UP000095023"/>
    </source>
</evidence>
<protein>
    <recommendedName>
        <fullName evidence="6">Fe2OG dioxygenase domain-containing protein</fullName>
    </recommendedName>
</protein>
<dbReference type="PANTHER" id="PTHR10209">
    <property type="entry name" value="OXIDOREDUCTASE, 2OG-FE II OXYGENASE FAMILY PROTEIN"/>
    <property type="match status" value="1"/>
</dbReference>
<evidence type="ECO:0000256" key="2">
    <source>
        <dbReference type="ARBA" id="ARBA00022723"/>
    </source>
</evidence>
<dbReference type="PANTHER" id="PTHR10209:SF881">
    <property type="entry name" value="FI07970P-RELATED"/>
    <property type="match status" value="1"/>
</dbReference>
<dbReference type="AlphaFoldDB" id="A0A1E4TC11"/>
<feature type="domain" description="Fe2OG dioxygenase" evidence="6">
    <location>
        <begin position="211"/>
        <end position="318"/>
    </location>
</feature>
<dbReference type="GO" id="GO:0016491">
    <property type="term" value="F:oxidoreductase activity"/>
    <property type="evidence" value="ECO:0007669"/>
    <property type="project" value="UniProtKB-KW"/>
</dbReference>